<feature type="compositionally biased region" description="Basic residues" evidence="1">
    <location>
        <begin position="101"/>
        <end position="115"/>
    </location>
</feature>
<gene>
    <name evidence="3" type="ORF">PECUL_23A049341</name>
</gene>
<proteinExistence type="predicted"/>
<name>A0AAD1T7Z4_PELCU</name>
<evidence type="ECO:0000256" key="1">
    <source>
        <dbReference type="SAM" id="MobiDB-lite"/>
    </source>
</evidence>
<feature type="transmembrane region" description="Helical" evidence="2">
    <location>
        <begin position="6"/>
        <end position="24"/>
    </location>
</feature>
<accession>A0AAD1T7Z4</accession>
<evidence type="ECO:0000256" key="2">
    <source>
        <dbReference type="SAM" id="Phobius"/>
    </source>
</evidence>
<reference evidence="3" key="1">
    <citation type="submission" date="2022-03" db="EMBL/GenBank/DDBJ databases">
        <authorList>
            <person name="Alioto T."/>
            <person name="Alioto T."/>
            <person name="Gomez Garrido J."/>
        </authorList>
    </citation>
    <scope>NUCLEOTIDE SEQUENCE</scope>
</reference>
<keyword evidence="4" id="KW-1185">Reference proteome</keyword>
<sequence length="115" mass="12309">MSCAVYITLLFGLVLVIRCFAFVLRGMGGQRIVHLILTHRLNLEATMSSKGGQKSDQCKDPCKPVVQCQDPCPDPCVPPPQCKDPCPPDPCQQQGQQGQHGGHHGGHHGGGGTKK</sequence>
<keyword evidence="2" id="KW-0472">Membrane</keyword>
<feature type="region of interest" description="Disordered" evidence="1">
    <location>
        <begin position="84"/>
        <end position="115"/>
    </location>
</feature>
<protein>
    <submittedName>
        <fullName evidence="3">Uncharacterized protein</fullName>
    </submittedName>
</protein>
<keyword evidence="2" id="KW-1133">Transmembrane helix</keyword>
<evidence type="ECO:0000313" key="4">
    <source>
        <dbReference type="Proteomes" id="UP001295444"/>
    </source>
</evidence>
<organism evidence="3 4">
    <name type="scientific">Pelobates cultripes</name>
    <name type="common">Western spadefoot toad</name>
    <dbReference type="NCBI Taxonomy" id="61616"/>
    <lineage>
        <taxon>Eukaryota</taxon>
        <taxon>Metazoa</taxon>
        <taxon>Chordata</taxon>
        <taxon>Craniata</taxon>
        <taxon>Vertebrata</taxon>
        <taxon>Euteleostomi</taxon>
        <taxon>Amphibia</taxon>
        <taxon>Batrachia</taxon>
        <taxon>Anura</taxon>
        <taxon>Pelobatoidea</taxon>
        <taxon>Pelobatidae</taxon>
        <taxon>Pelobates</taxon>
    </lineage>
</organism>
<keyword evidence="2" id="KW-0812">Transmembrane</keyword>
<dbReference type="EMBL" id="OW240922">
    <property type="protein sequence ID" value="CAH2321197.1"/>
    <property type="molecule type" value="Genomic_DNA"/>
</dbReference>
<dbReference type="AlphaFoldDB" id="A0AAD1T7Z4"/>
<dbReference type="Proteomes" id="UP001295444">
    <property type="component" value="Chromosome 11"/>
</dbReference>
<evidence type="ECO:0000313" key="3">
    <source>
        <dbReference type="EMBL" id="CAH2321197.1"/>
    </source>
</evidence>